<keyword evidence="9" id="KW-1185">Reference proteome</keyword>
<dbReference type="EMBL" id="JAQQXT010000021">
    <property type="protein sequence ID" value="MDC8774415.1"/>
    <property type="molecule type" value="Genomic_DNA"/>
</dbReference>
<evidence type="ECO:0000256" key="6">
    <source>
        <dbReference type="SAM" id="SignalP"/>
    </source>
</evidence>
<comment type="similarity">
    <text evidence="2">Belongs to the PpiC/parvulin rotamase family.</text>
</comment>
<accession>A0ABT5KKL2</accession>
<dbReference type="Proteomes" id="UP001221189">
    <property type="component" value="Unassembled WGS sequence"/>
</dbReference>
<evidence type="ECO:0000256" key="5">
    <source>
        <dbReference type="PROSITE-ProRule" id="PRU00278"/>
    </source>
</evidence>
<gene>
    <name evidence="8" type="ORF">PRZ03_22860</name>
</gene>
<evidence type="ECO:0000256" key="4">
    <source>
        <dbReference type="ARBA" id="ARBA00023110"/>
    </source>
</evidence>
<organism evidence="8 9">
    <name type="scientific">Roseateles albus</name>
    <dbReference type="NCBI Taxonomy" id="2987525"/>
    <lineage>
        <taxon>Bacteria</taxon>
        <taxon>Pseudomonadati</taxon>
        <taxon>Pseudomonadota</taxon>
        <taxon>Betaproteobacteria</taxon>
        <taxon>Burkholderiales</taxon>
        <taxon>Sphaerotilaceae</taxon>
        <taxon>Roseateles</taxon>
    </lineage>
</organism>
<evidence type="ECO:0000313" key="9">
    <source>
        <dbReference type="Proteomes" id="UP001221189"/>
    </source>
</evidence>
<dbReference type="InterPro" id="IPR046357">
    <property type="entry name" value="PPIase_dom_sf"/>
</dbReference>
<dbReference type="SUPFAM" id="SSF54534">
    <property type="entry name" value="FKBP-like"/>
    <property type="match status" value="1"/>
</dbReference>
<feature type="signal peptide" evidence="6">
    <location>
        <begin position="1"/>
        <end position="22"/>
    </location>
</feature>
<evidence type="ECO:0000256" key="3">
    <source>
        <dbReference type="ARBA" id="ARBA00013194"/>
    </source>
</evidence>
<evidence type="ECO:0000259" key="7">
    <source>
        <dbReference type="PROSITE" id="PS50198"/>
    </source>
</evidence>
<proteinExistence type="inferred from homology"/>
<dbReference type="PANTHER" id="PTHR47245:SF2">
    <property type="entry name" value="PEPTIDYL-PROLYL CIS-TRANS ISOMERASE HP_0175-RELATED"/>
    <property type="match status" value="1"/>
</dbReference>
<dbReference type="InterPro" id="IPR000297">
    <property type="entry name" value="PPIase_PpiC"/>
</dbReference>
<dbReference type="GO" id="GO:0003755">
    <property type="term" value="F:peptidyl-prolyl cis-trans isomerase activity"/>
    <property type="evidence" value="ECO:0007669"/>
    <property type="project" value="UniProtKB-EC"/>
</dbReference>
<dbReference type="EC" id="5.2.1.8" evidence="3"/>
<protein>
    <recommendedName>
        <fullName evidence="3">peptidylprolyl isomerase</fullName>
        <ecNumber evidence="3">5.2.1.8</ecNumber>
    </recommendedName>
</protein>
<feature type="chain" id="PRO_5046743389" description="peptidylprolyl isomerase" evidence="6">
    <location>
        <begin position="23"/>
        <end position="270"/>
    </location>
</feature>
<keyword evidence="5 8" id="KW-0413">Isomerase</keyword>
<dbReference type="SUPFAM" id="SSF109998">
    <property type="entry name" value="Triger factor/SurA peptide-binding domain-like"/>
    <property type="match status" value="1"/>
</dbReference>
<dbReference type="RefSeq" id="WP_263535727.1">
    <property type="nucleotide sequence ID" value="NZ_JAQQXT010000021.1"/>
</dbReference>
<keyword evidence="6" id="KW-0732">Signal</keyword>
<sequence length="270" mass="29818">MKKNLLAAVALSAALLPLAASAQNIAVVNGKPVPKARAELLITQVTKSGQQQRTPELETQVKDEVVLREIFIQEAEKRGVPASADYKAQMELARQSILIRELFADYAKKNPVSDAEAQAEYDKFKAQNSGKEYRARHILVEKEDEAKALIAQIKAGAKFEDLATKNSKDPGSAANGGDLDWANGNSYVKEFTEALALLQKGEMTQTPVKSQFGFHIIRLDDSREAQFPAFDDVKPQIIKRLDQQKLGAYQQELKNKAKTDYKFSNAAAPN</sequence>
<dbReference type="Gene3D" id="3.10.50.40">
    <property type="match status" value="1"/>
</dbReference>
<dbReference type="PANTHER" id="PTHR47245">
    <property type="entry name" value="PEPTIDYLPROLYL ISOMERASE"/>
    <property type="match status" value="1"/>
</dbReference>
<keyword evidence="4 5" id="KW-0697">Rotamase</keyword>
<feature type="domain" description="PpiC" evidence="7">
    <location>
        <begin position="130"/>
        <end position="221"/>
    </location>
</feature>
<dbReference type="PROSITE" id="PS50198">
    <property type="entry name" value="PPIC_PPIASE_2"/>
    <property type="match status" value="1"/>
</dbReference>
<name>A0ABT5KKL2_9BURK</name>
<evidence type="ECO:0000313" key="8">
    <source>
        <dbReference type="EMBL" id="MDC8774415.1"/>
    </source>
</evidence>
<evidence type="ECO:0000256" key="1">
    <source>
        <dbReference type="ARBA" id="ARBA00000971"/>
    </source>
</evidence>
<evidence type="ECO:0000256" key="2">
    <source>
        <dbReference type="ARBA" id="ARBA00007656"/>
    </source>
</evidence>
<dbReference type="InterPro" id="IPR050245">
    <property type="entry name" value="PrsA_foldase"/>
</dbReference>
<dbReference type="Pfam" id="PF13616">
    <property type="entry name" value="Rotamase_3"/>
    <property type="match status" value="1"/>
</dbReference>
<comment type="caution">
    <text evidence="8">The sequence shown here is derived from an EMBL/GenBank/DDBJ whole genome shotgun (WGS) entry which is preliminary data.</text>
</comment>
<dbReference type="InterPro" id="IPR027304">
    <property type="entry name" value="Trigger_fact/SurA_dom_sf"/>
</dbReference>
<reference evidence="8 9" key="1">
    <citation type="submission" date="2022-10" db="EMBL/GenBank/DDBJ databases">
        <title>Paucibacter sp. hw1 Genome sequencing.</title>
        <authorList>
            <person name="Park S."/>
        </authorList>
    </citation>
    <scope>NUCLEOTIDE SEQUENCE [LARGE SCALE GENOMIC DNA]</scope>
    <source>
        <strain evidence="9">hw1</strain>
    </source>
</reference>
<comment type="catalytic activity">
    <reaction evidence="1">
        <text>[protein]-peptidylproline (omega=180) = [protein]-peptidylproline (omega=0)</text>
        <dbReference type="Rhea" id="RHEA:16237"/>
        <dbReference type="Rhea" id="RHEA-COMP:10747"/>
        <dbReference type="Rhea" id="RHEA-COMP:10748"/>
        <dbReference type="ChEBI" id="CHEBI:83833"/>
        <dbReference type="ChEBI" id="CHEBI:83834"/>
        <dbReference type="EC" id="5.2.1.8"/>
    </reaction>
</comment>